<dbReference type="Proteomes" id="UP001224775">
    <property type="component" value="Unassembled WGS sequence"/>
</dbReference>
<dbReference type="AlphaFoldDB" id="A0AAD9D978"/>
<sequence length="318" mass="34872">MLLLSLKQLHATAILLALASTGASNFVTAAAAADTVTTDQLDVRFPSSNPAPPGKNIDGTSVTTNFVRAYNEKQLFLLMPFALALFEKPASPALPASPFWWCSDFTFSNFTTDTNAPMGFVGRCVWTFKEGGSAVVAAGVQGYVDDPSERFSSTLGISAVYVDQTNVFEYEAHRNTENMVTRFWDDGRDKMPLNMWVTHDADRTEQTANALQVFGQFTWMSTEEAATFLNVTAGYLTPERFSSVYANVWSKEYASLTSKETSTMEEMTSTSDIDVDATDSDIVVDDDSSTDSAHSGSRRKLEMITTRLFSAALRLFGV</sequence>
<evidence type="ECO:0000313" key="2">
    <source>
        <dbReference type="EMBL" id="KAK1737459.1"/>
    </source>
</evidence>
<reference evidence="2" key="1">
    <citation type="submission" date="2023-06" db="EMBL/GenBank/DDBJ databases">
        <title>Survivors Of The Sea: Transcriptome response of Skeletonema marinoi to long-term dormancy.</title>
        <authorList>
            <person name="Pinder M.I.M."/>
            <person name="Kourtchenko O."/>
            <person name="Robertson E.K."/>
            <person name="Larsson T."/>
            <person name="Maumus F."/>
            <person name="Osuna-Cruz C.M."/>
            <person name="Vancaester E."/>
            <person name="Stenow R."/>
            <person name="Vandepoele K."/>
            <person name="Ploug H."/>
            <person name="Bruchert V."/>
            <person name="Godhe A."/>
            <person name="Topel M."/>
        </authorList>
    </citation>
    <scope>NUCLEOTIDE SEQUENCE</scope>
    <source>
        <strain evidence="2">R05AC</strain>
    </source>
</reference>
<protein>
    <submittedName>
        <fullName evidence="2">Uncharacterized protein</fullName>
    </submittedName>
</protein>
<proteinExistence type="predicted"/>
<organism evidence="2 3">
    <name type="scientific">Skeletonema marinoi</name>
    <dbReference type="NCBI Taxonomy" id="267567"/>
    <lineage>
        <taxon>Eukaryota</taxon>
        <taxon>Sar</taxon>
        <taxon>Stramenopiles</taxon>
        <taxon>Ochrophyta</taxon>
        <taxon>Bacillariophyta</taxon>
        <taxon>Coscinodiscophyceae</taxon>
        <taxon>Thalassiosirophycidae</taxon>
        <taxon>Thalassiosirales</taxon>
        <taxon>Skeletonemataceae</taxon>
        <taxon>Skeletonema</taxon>
        <taxon>Skeletonema marinoi-dohrnii complex</taxon>
    </lineage>
</organism>
<dbReference type="EMBL" id="JATAAI010000025">
    <property type="protein sequence ID" value="KAK1737459.1"/>
    <property type="molecule type" value="Genomic_DNA"/>
</dbReference>
<accession>A0AAD9D978</accession>
<evidence type="ECO:0000256" key="1">
    <source>
        <dbReference type="SAM" id="SignalP"/>
    </source>
</evidence>
<feature type="chain" id="PRO_5042024928" evidence="1">
    <location>
        <begin position="25"/>
        <end position="318"/>
    </location>
</feature>
<name>A0AAD9D978_9STRA</name>
<keyword evidence="1" id="KW-0732">Signal</keyword>
<evidence type="ECO:0000313" key="3">
    <source>
        <dbReference type="Proteomes" id="UP001224775"/>
    </source>
</evidence>
<comment type="caution">
    <text evidence="2">The sequence shown here is derived from an EMBL/GenBank/DDBJ whole genome shotgun (WGS) entry which is preliminary data.</text>
</comment>
<gene>
    <name evidence="2" type="ORF">QTG54_011745</name>
</gene>
<keyword evidence="3" id="KW-1185">Reference proteome</keyword>
<feature type="signal peptide" evidence="1">
    <location>
        <begin position="1"/>
        <end position="24"/>
    </location>
</feature>